<dbReference type="Pfam" id="PF00328">
    <property type="entry name" value="His_Phos_2"/>
    <property type="match status" value="1"/>
</dbReference>
<dbReference type="AlphaFoldDB" id="J9DZ00"/>
<dbReference type="SUPFAM" id="SSF53254">
    <property type="entry name" value="Phosphoglycerate mutase-like"/>
    <property type="match status" value="1"/>
</dbReference>
<dbReference type="InterPro" id="IPR000560">
    <property type="entry name" value="His_Pase_clade-2"/>
</dbReference>
<gene>
    <name evidence="1" type="ORF">WUBG_19286</name>
</gene>
<dbReference type="InterPro" id="IPR029033">
    <property type="entry name" value="His_PPase_superfam"/>
</dbReference>
<accession>J9DZ00</accession>
<dbReference type="EMBL" id="ADBV01025573">
    <property type="protein sequence ID" value="EJW69807.1"/>
    <property type="molecule type" value="Genomic_DNA"/>
</dbReference>
<proteinExistence type="predicted"/>
<name>J9DZ00_WUCBA</name>
<comment type="caution">
    <text evidence="1">The sequence shown here is derived from an EMBL/GenBank/DDBJ whole genome shotgun (WGS) entry which is preliminary data.</text>
</comment>
<dbReference type="GO" id="GO:0016791">
    <property type="term" value="F:phosphatase activity"/>
    <property type="evidence" value="ECO:0007669"/>
    <property type="project" value="UniProtKB-ARBA"/>
</dbReference>
<feature type="non-terminal residue" evidence="1">
    <location>
        <position position="1"/>
    </location>
</feature>
<sequence>IYIRSTDVNRTITSAMAVLAGMFPNGIAGKDYPKESDEVNWPRGWIPIPIHTIELKRDHVCVCHNSRKRIEIGKENLFDSFYLR</sequence>
<dbReference type="Gene3D" id="3.40.50.1240">
    <property type="entry name" value="Phosphoglycerate mutase-like"/>
    <property type="match status" value="1"/>
</dbReference>
<dbReference type="Proteomes" id="UP000004810">
    <property type="component" value="Unassembled WGS sequence"/>
</dbReference>
<reference evidence="2" key="1">
    <citation type="submission" date="2012-08" db="EMBL/GenBank/DDBJ databases">
        <title>The Genome Sequence of Wuchereria bancrofti.</title>
        <authorList>
            <person name="Nutman T.B."/>
            <person name="Fink D.L."/>
            <person name="Russ C."/>
            <person name="Young S."/>
            <person name="Zeng Q."/>
            <person name="Koehrsen M."/>
            <person name="Alvarado L."/>
            <person name="Berlin A."/>
            <person name="Chapman S.B."/>
            <person name="Chen Z."/>
            <person name="Freedman E."/>
            <person name="Gellesch M."/>
            <person name="Goldberg J."/>
            <person name="Griggs A."/>
            <person name="Gujja S."/>
            <person name="Heilman E.R."/>
            <person name="Heiman D."/>
            <person name="Hepburn T."/>
            <person name="Howarth C."/>
            <person name="Jen D."/>
            <person name="Larson L."/>
            <person name="Lewis B."/>
            <person name="Mehta T."/>
            <person name="Park D."/>
            <person name="Pearson M."/>
            <person name="Roberts A."/>
            <person name="Saif S."/>
            <person name="Shea T."/>
            <person name="Shenoy N."/>
            <person name="Sisk P."/>
            <person name="Stolte C."/>
            <person name="Sykes S."/>
            <person name="Walk T."/>
            <person name="White J."/>
            <person name="Yandava C."/>
            <person name="Haas B."/>
            <person name="Henn M.R."/>
            <person name="Nusbaum C."/>
            <person name="Birren B."/>
        </authorList>
    </citation>
    <scope>NUCLEOTIDE SEQUENCE [LARGE SCALE GENOMIC DNA]</scope>
    <source>
        <strain evidence="2">NA</strain>
    </source>
</reference>
<organism evidence="1 2">
    <name type="scientific">Wuchereria bancrofti</name>
    <dbReference type="NCBI Taxonomy" id="6293"/>
    <lineage>
        <taxon>Eukaryota</taxon>
        <taxon>Metazoa</taxon>
        <taxon>Ecdysozoa</taxon>
        <taxon>Nematoda</taxon>
        <taxon>Chromadorea</taxon>
        <taxon>Rhabditida</taxon>
        <taxon>Spirurina</taxon>
        <taxon>Spiruromorpha</taxon>
        <taxon>Filarioidea</taxon>
        <taxon>Onchocercidae</taxon>
        <taxon>Wuchereria</taxon>
    </lineage>
</organism>
<evidence type="ECO:0000313" key="2">
    <source>
        <dbReference type="Proteomes" id="UP000004810"/>
    </source>
</evidence>
<evidence type="ECO:0000313" key="1">
    <source>
        <dbReference type="EMBL" id="EJW69807.1"/>
    </source>
</evidence>
<protein>
    <submittedName>
        <fullName evidence="1">Uncharacterized protein</fullName>
    </submittedName>
</protein>